<dbReference type="STRING" id="1921421.M493_15870"/>
<sequence length="49" mass="5344">MITVRFATTGTNWITESFIDAARLVDSFEFAAVYSRAEETAHAAASTDT</sequence>
<protein>
    <submittedName>
        <fullName evidence="1">Uncharacterized protein</fullName>
    </submittedName>
</protein>
<name>S5ZGE0_GEOG3</name>
<dbReference type="PANTHER" id="PTHR43054:SF1">
    <property type="entry name" value="SCYLLO-INOSITOL 2-DEHYDROGENASE (NADP(+)) IOLU"/>
    <property type="match status" value="1"/>
</dbReference>
<dbReference type="Proteomes" id="UP000015500">
    <property type="component" value="Chromosome"/>
</dbReference>
<evidence type="ECO:0000313" key="1">
    <source>
        <dbReference type="EMBL" id="AGT33390.1"/>
    </source>
</evidence>
<dbReference type="EMBL" id="CP006254">
    <property type="protein sequence ID" value="AGT33390.1"/>
    <property type="molecule type" value="Genomic_DNA"/>
</dbReference>
<dbReference type="HOGENOM" id="CLU_3136096_0_0_9"/>
<dbReference type="PANTHER" id="PTHR43054">
    <property type="match status" value="1"/>
</dbReference>
<organism evidence="1 2">
    <name type="scientific">Geobacillus genomosp. 3</name>
    <dbReference type="NCBI Taxonomy" id="1921421"/>
    <lineage>
        <taxon>Bacteria</taxon>
        <taxon>Bacillati</taxon>
        <taxon>Bacillota</taxon>
        <taxon>Bacilli</taxon>
        <taxon>Bacillales</taxon>
        <taxon>Anoxybacillaceae</taxon>
        <taxon>Geobacillus</taxon>
    </lineage>
</organism>
<dbReference type="AlphaFoldDB" id="S5ZGE0"/>
<evidence type="ECO:0000313" key="2">
    <source>
        <dbReference type="Proteomes" id="UP000015500"/>
    </source>
</evidence>
<accession>S5ZGE0</accession>
<reference evidence="1 2" key="1">
    <citation type="journal article" date="2014" name="Genome Announc.">
        <title>Complete Genome Sequence of the Thermophilic Polychlorinated Biphenyl Degrader Geobacillus sp. Strain JF8 (NBRC 109937).</title>
        <authorList>
            <person name="Shintani M."/>
            <person name="Ohtsubo Y."/>
            <person name="Fukuda K."/>
            <person name="Hosoyama A."/>
            <person name="Ohji S."/>
            <person name="Yamazoe A."/>
            <person name="Fujita N."/>
            <person name="Nagata Y."/>
            <person name="Tsuda M."/>
            <person name="Hatta T."/>
            <person name="Kimbara K."/>
        </authorList>
    </citation>
    <scope>NUCLEOTIDE SEQUENCE [LARGE SCALE GENOMIC DNA]</scope>
    <source>
        <strain evidence="1 2">JF8</strain>
    </source>
</reference>
<gene>
    <name evidence="1" type="ORF">M493_15870</name>
</gene>
<keyword evidence="2" id="KW-1185">Reference proteome</keyword>
<dbReference type="PATRIC" id="fig|1345697.3.peg.3115"/>
<dbReference type="KEGG" id="gjf:M493_15870"/>
<proteinExistence type="predicted"/>